<dbReference type="PROSITE" id="PS01186">
    <property type="entry name" value="EGF_2"/>
    <property type="match status" value="1"/>
</dbReference>
<dbReference type="PROSITE" id="PS00022">
    <property type="entry name" value="EGF_1"/>
    <property type="match status" value="1"/>
</dbReference>
<protein>
    <recommendedName>
        <fullName evidence="3">EGF-like domain-containing protein</fullName>
    </recommendedName>
</protein>
<evidence type="ECO:0000259" key="3">
    <source>
        <dbReference type="PROSITE" id="PS50026"/>
    </source>
</evidence>
<dbReference type="PROSITE" id="PS50026">
    <property type="entry name" value="EGF_3"/>
    <property type="match status" value="1"/>
</dbReference>
<dbReference type="EMBL" id="JAZGQO010000001">
    <property type="protein sequence ID" value="KAK6195122.1"/>
    <property type="molecule type" value="Genomic_DNA"/>
</dbReference>
<dbReference type="Proteomes" id="UP001347796">
    <property type="component" value="Unassembled WGS sequence"/>
</dbReference>
<feature type="chain" id="PRO_5042923819" description="EGF-like domain-containing protein" evidence="2">
    <location>
        <begin position="17"/>
        <end position="229"/>
    </location>
</feature>
<comment type="caution">
    <text evidence="1">Lacks conserved residue(s) required for the propagation of feature annotation.</text>
</comment>
<feature type="domain" description="EGF-like" evidence="3">
    <location>
        <begin position="74"/>
        <end position="107"/>
    </location>
</feature>
<feature type="signal peptide" evidence="2">
    <location>
        <begin position="1"/>
        <end position="16"/>
    </location>
</feature>
<evidence type="ECO:0000256" key="1">
    <source>
        <dbReference type="PROSITE-ProRule" id="PRU00076"/>
    </source>
</evidence>
<gene>
    <name evidence="4" type="ORF">SNE40_000611</name>
</gene>
<reference evidence="4 5" key="1">
    <citation type="submission" date="2024-01" db="EMBL/GenBank/DDBJ databases">
        <title>The genome of the rayed Mediterranean limpet Patella caerulea (Linnaeus, 1758).</title>
        <authorList>
            <person name="Anh-Thu Weber A."/>
            <person name="Halstead-Nussloch G."/>
        </authorList>
    </citation>
    <scope>NUCLEOTIDE SEQUENCE [LARGE SCALE GENOMIC DNA]</scope>
    <source>
        <strain evidence="4">AATW-2023a</strain>
        <tissue evidence="4">Whole specimen</tissue>
    </source>
</reference>
<accession>A0AAN8KK77</accession>
<sequence length="229" mass="23953">MSVLLILLLLLNITSIAPTSLRNGDEEEQNIIAEIDISLSLPSSLCDNIECKHGGTCLQGSCLCPAKTTGKFCEVSPCDGVECANGGQCVGDGVCNCTVGFGGSTCNMRVCNITECSGREKQSVCAKESCTVDGENCDTIDGIINTCNRQGEQCGEGFCINDNKCLNNTCRKVNVCDDIDDGTFCTVFSGGTCLDGFCRETCNDDSDCAPCIGGICAGPRCGESFCVLA</sequence>
<dbReference type="Gene3D" id="2.10.25.10">
    <property type="entry name" value="Laminin"/>
    <property type="match status" value="1"/>
</dbReference>
<evidence type="ECO:0000313" key="5">
    <source>
        <dbReference type="Proteomes" id="UP001347796"/>
    </source>
</evidence>
<comment type="caution">
    <text evidence="4">The sequence shown here is derived from an EMBL/GenBank/DDBJ whole genome shotgun (WGS) entry which is preliminary data.</text>
</comment>
<proteinExistence type="predicted"/>
<keyword evidence="1" id="KW-0245">EGF-like domain</keyword>
<evidence type="ECO:0000313" key="4">
    <source>
        <dbReference type="EMBL" id="KAK6195122.1"/>
    </source>
</evidence>
<dbReference type="SMART" id="SM00181">
    <property type="entry name" value="EGF"/>
    <property type="match status" value="2"/>
</dbReference>
<organism evidence="4 5">
    <name type="scientific">Patella caerulea</name>
    <name type="common">Rayed Mediterranean limpet</name>
    <dbReference type="NCBI Taxonomy" id="87958"/>
    <lineage>
        <taxon>Eukaryota</taxon>
        <taxon>Metazoa</taxon>
        <taxon>Spiralia</taxon>
        <taxon>Lophotrochozoa</taxon>
        <taxon>Mollusca</taxon>
        <taxon>Gastropoda</taxon>
        <taxon>Patellogastropoda</taxon>
        <taxon>Patelloidea</taxon>
        <taxon>Patellidae</taxon>
        <taxon>Patella</taxon>
    </lineage>
</organism>
<keyword evidence="5" id="KW-1185">Reference proteome</keyword>
<dbReference type="AlphaFoldDB" id="A0AAN8KK77"/>
<dbReference type="InterPro" id="IPR000742">
    <property type="entry name" value="EGF"/>
</dbReference>
<name>A0AAN8KK77_PATCE</name>
<keyword evidence="1" id="KW-1015">Disulfide bond</keyword>
<keyword evidence="2" id="KW-0732">Signal</keyword>
<feature type="disulfide bond" evidence="1">
    <location>
        <begin position="97"/>
        <end position="106"/>
    </location>
</feature>
<evidence type="ECO:0000256" key="2">
    <source>
        <dbReference type="SAM" id="SignalP"/>
    </source>
</evidence>